<evidence type="ECO:0000313" key="2">
    <source>
        <dbReference type="Proteomes" id="UP000827872"/>
    </source>
</evidence>
<dbReference type="Proteomes" id="UP000827872">
    <property type="component" value="Linkage Group LG08"/>
</dbReference>
<organism evidence="1 2">
    <name type="scientific">Sphaerodactylus townsendi</name>
    <dbReference type="NCBI Taxonomy" id="933632"/>
    <lineage>
        <taxon>Eukaryota</taxon>
        <taxon>Metazoa</taxon>
        <taxon>Chordata</taxon>
        <taxon>Craniata</taxon>
        <taxon>Vertebrata</taxon>
        <taxon>Euteleostomi</taxon>
        <taxon>Lepidosauria</taxon>
        <taxon>Squamata</taxon>
        <taxon>Bifurcata</taxon>
        <taxon>Gekkota</taxon>
        <taxon>Sphaerodactylidae</taxon>
        <taxon>Sphaerodactylus</taxon>
    </lineage>
</organism>
<reference evidence="1" key="1">
    <citation type="submission" date="2021-08" db="EMBL/GenBank/DDBJ databases">
        <title>The first chromosome-level gecko genome reveals the dynamic sex chromosomes of Neotropical dwarf geckos (Sphaerodactylidae: Sphaerodactylus).</title>
        <authorList>
            <person name="Pinto B.J."/>
            <person name="Keating S.E."/>
            <person name="Gamble T."/>
        </authorList>
    </citation>
    <scope>NUCLEOTIDE SEQUENCE</scope>
    <source>
        <strain evidence="1">TG3544</strain>
    </source>
</reference>
<protein>
    <submittedName>
        <fullName evidence="1">Uncharacterized protein</fullName>
    </submittedName>
</protein>
<dbReference type="EMBL" id="CM037621">
    <property type="protein sequence ID" value="KAH8001266.1"/>
    <property type="molecule type" value="Genomic_DNA"/>
</dbReference>
<gene>
    <name evidence="1" type="ORF">K3G42_003547</name>
</gene>
<comment type="caution">
    <text evidence="1">The sequence shown here is derived from an EMBL/GenBank/DDBJ whole genome shotgun (WGS) entry which is preliminary data.</text>
</comment>
<sequence>MLEHPRGRSAFRTSSGFNGLLSLLSDMEGALRDPPSSTWSSASHSRAMELLSHTLHAVAAALHSDPVNSNFFHKNGLFEELAEGLALLGCFAVRKGRPTLTGLNKTRSFVEFWKASIGSAQLFPTCLKCCIWIYRFLDRMATGSLFHLQSCPMKMEPTPAGILLTVENHQEETEDTSKQGDSKEMADCQWLDPNESVPNTTEYFPMATIMNCSFSQ</sequence>
<name>A0ACB8F801_9SAUR</name>
<evidence type="ECO:0000313" key="1">
    <source>
        <dbReference type="EMBL" id="KAH8001266.1"/>
    </source>
</evidence>
<accession>A0ACB8F801</accession>
<proteinExistence type="predicted"/>
<keyword evidence="2" id="KW-1185">Reference proteome</keyword>